<comment type="caution">
    <text evidence="2">The sequence shown here is derived from an EMBL/GenBank/DDBJ whole genome shotgun (WGS) entry which is preliminary data.</text>
</comment>
<dbReference type="Proteomes" id="UP000806378">
    <property type="component" value="Unassembled WGS sequence"/>
</dbReference>
<dbReference type="EMBL" id="MU091328">
    <property type="protein sequence ID" value="KAF7847061.1"/>
    <property type="molecule type" value="Genomic_DNA"/>
</dbReference>
<protein>
    <submittedName>
        <fullName evidence="2">Uncharacterized protein</fullName>
    </submittedName>
</protein>
<reference evidence="2" key="1">
    <citation type="submission" date="2020-05" db="EMBL/GenBank/DDBJ databases">
        <title>WGS assembly of Corymbia citriodora subspecies variegata.</title>
        <authorList>
            <person name="Barry K."/>
            <person name="Hundley H."/>
            <person name="Shu S."/>
            <person name="Jenkins J."/>
            <person name="Grimwood J."/>
            <person name="Baten A."/>
        </authorList>
    </citation>
    <scope>NUCLEOTIDE SEQUENCE</scope>
    <source>
        <strain evidence="2">CV2-018</strain>
    </source>
</reference>
<evidence type="ECO:0000313" key="3">
    <source>
        <dbReference type="Proteomes" id="UP000806378"/>
    </source>
</evidence>
<gene>
    <name evidence="2" type="ORF">BT93_L3400</name>
</gene>
<feature type="region of interest" description="Disordered" evidence="1">
    <location>
        <begin position="1"/>
        <end position="48"/>
    </location>
</feature>
<feature type="compositionally biased region" description="Low complexity" evidence="1">
    <location>
        <begin position="1"/>
        <end position="36"/>
    </location>
</feature>
<feature type="compositionally biased region" description="Basic and acidic residues" evidence="1">
    <location>
        <begin position="38"/>
        <end position="48"/>
    </location>
</feature>
<proteinExistence type="predicted"/>
<evidence type="ECO:0000313" key="2">
    <source>
        <dbReference type="EMBL" id="KAF7847061.1"/>
    </source>
</evidence>
<name>A0A8T0CHE0_CORYI</name>
<dbReference type="Gramene" id="rna-gnl|WGS:JABURB|Cocit.L3400.1">
    <property type="protein sequence ID" value="cds-KAF7847061.1"/>
    <property type="gene ID" value="gene-BT93_L3400"/>
</dbReference>
<organism evidence="2 3">
    <name type="scientific">Corymbia citriodora subsp. variegata</name>
    <dbReference type="NCBI Taxonomy" id="360336"/>
    <lineage>
        <taxon>Eukaryota</taxon>
        <taxon>Viridiplantae</taxon>
        <taxon>Streptophyta</taxon>
        <taxon>Embryophyta</taxon>
        <taxon>Tracheophyta</taxon>
        <taxon>Spermatophyta</taxon>
        <taxon>Magnoliopsida</taxon>
        <taxon>eudicotyledons</taxon>
        <taxon>Gunneridae</taxon>
        <taxon>Pentapetalae</taxon>
        <taxon>rosids</taxon>
        <taxon>malvids</taxon>
        <taxon>Myrtales</taxon>
        <taxon>Myrtaceae</taxon>
        <taxon>Myrtoideae</taxon>
        <taxon>Eucalypteae</taxon>
        <taxon>Corymbia</taxon>
    </lineage>
</organism>
<dbReference type="AlphaFoldDB" id="A0A8T0CHE0"/>
<keyword evidence="3" id="KW-1185">Reference proteome</keyword>
<accession>A0A8T0CHE0</accession>
<sequence>MADLSPDSSCSSFSFGPSSSETTDNSSSEEGSGYSSIETRHFGAIRDD</sequence>
<evidence type="ECO:0000256" key="1">
    <source>
        <dbReference type="SAM" id="MobiDB-lite"/>
    </source>
</evidence>